<name>A0A6G0QDH3_9STRA</name>
<protein>
    <recommendedName>
        <fullName evidence="2">Reverse transcriptase Ty1/copia-type domain-containing protein</fullName>
    </recommendedName>
</protein>
<dbReference type="SUPFAM" id="SSF56672">
    <property type="entry name" value="DNA/RNA polymerases"/>
    <property type="match status" value="1"/>
</dbReference>
<sequence length="587" mass="67900">MKIQVPKSWKEMMASPRKKKWLEATKEEFLAQLENGTWELVPRPKNAHILKDKWVWTLKENELRVLRFKARLVVLGCYQIWGIDFDETFAPVVRFETLRLVFLWAGLTKAVVKQFDFVTAFLNAPTERIIYMEQPEGFVKRGYEDFVCLLKKSIYGLRQSPRNWNNTLHLVLVEFGFCQSYKDEGLYWIRIEDRLVLLPIYVDDILLVGNEKDVNFVDKALTERFKMKILGDVNYLLGLQIKYEPETHVSFKQTKYIQDIMTKFNMESVYPVRIPMTVDGVKLQDASPEEHENCKNLPYRSLVGYLQYLVSGSRPELGTAVRILSKFLNTYGVAHWRAAKRVLRYLIGSQDMGLQFDFERARQFDKMRLEVYTDANFASEGGDMKSVSGFAVFCNELLISARCWKQDNIAESTCEAELIAANTGLHDAVWLEQLIDELGLQRESTTLYCDSASARELMKHAGKHRRTKRLNIKDLKIREYVKKRGIKIEPVSSKANVADLMTKPLALVAFQHHRENMGVHPAKRKVVESHAQSAPLQNSGVQSVREESNPEADESNKKAAEQQSQGRRGILVSFKKRARAKWKKKNK</sequence>
<evidence type="ECO:0000259" key="2">
    <source>
        <dbReference type="Pfam" id="PF07727"/>
    </source>
</evidence>
<evidence type="ECO:0000256" key="1">
    <source>
        <dbReference type="SAM" id="MobiDB-lite"/>
    </source>
</evidence>
<gene>
    <name evidence="3" type="ORF">PF008_g27881</name>
</gene>
<feature type="domain" description="Reverse transcriptase Ty1/copia-type" evidence="2">
    <location>
        <begin position="35"/>
        <end position="277"/>
    </location>
</feature>
<dbReference type="InterPro" id="IPR013103">
    <property type="entry name" value="RVT_2"/>
</dbReference>
<accession>A0A6G0QDH3</accession>
<dbReference type="Pfam" id="PF07727">
    <property type="entry name" value="RVT_2"/>
    <property type="match status" value="1"/>
</dbReference>
<evidence type="ECO:0000313" key="3">
    <source>
        <dbReference type="EMBL" id="KAE9281465.1"/>
    </source>
</evidence>
<reference evidence="3 4" key="1">
    <citation type="submission" date="2018-09" db="EMBL/GenBank/DDBJ databases">
        <title>Genomic investigation of the strawberry pathogen Phytophthora fragariae indicates pathogenicity is determined by transcriptional variation in three key races.</title>
        <authorList>
            <person name="Adams T.M."/>
            <person name="Armitage A.D."/>
            <person name="Sobczyk M.K."/>
            <person name="Bates H.J."/>
            <person name="Dunwell J.M."/>
            <person name="Nellist C.F."/>
            <person name="Harrison R.J."/>
        </authorList>
    </citation>
    <scope>NUCLEOTIDE SEQUENCE [LARGE SCALE GENOMIC DNA]</scope>
    <source>
        <strain evidence="3 4">NOV-77</strain>
    </source>
</reference>
<feature type="compositionally biased region" description="Basic and acidic residues" evidence="1">
    <location>
        <begin position="544"/>
        <end position="560"/>
    </location>
</feature>
<evidence type="ECO:0000313" key="4">
    <source>
        <dbReference type="Proteomes" id="UP000486351"/>
    </source>
</evidence>
<proteinExistence type="predicted"/>
<feature type="compositionally biased region" description="Polar residues" evidence="1">
    <location>
        <begin position="530"/>
        <end position="542"/>
    </location>
</feature>
<comment type="caution">
    <text evidence="3">The sequence shown here is derived from an EMBL/GenBank/DDBJ whole genome shotgun (WGS) entry which is preliminary data.</text>
</comment>
<dbReference type="EMBL" id="QXFY01003869">
    <property type="protein sequence ID" value="KAE9281465.1"/>
    <property type="molecule type" value="Genomic_DNA"/>
</dbReference>
<feature type="compositionally biased region" description="Basic residues" evidence="1">
    <location>
        <begin position="574"/>
        <end position="587"/>
    </location>
</feature>
<dbReference type="PANTHER" id="PTHR11439:SF483">
    <property type="entry name" value="PEPTIDE SYNTHASE GLIP-LIKE, PUTATIVE (AFU_ORTHOLOGUE AFUA_3G12920)-RELATED"/>
    <property type="match status" value="1"/>
</dbReference>
<dbReference type="CDD" id="cd09272">
    <property type="entry name" value="RNase_HI_RT_Ty1"/>
    <property type="match status" value="1"/>
</dbReference>
<dbReference type="Proteomes" id="UP000486351">
    <property type="component" value="Unassembled WGS sequence"/>
</dbReference>
<dbReference type="InterPro" id="IPR043502">
    <property type="entry name" value="DNA/RNA_pol_sf"/>
</dbReference>
<dbReference type="AlphaFoldDB" id="A0A6G0QDH3"/>
<organism evidence="3 4">
    <name type="scientific">Phytophthora fragariae</name>
    <dbReference type="NCBI Taxonomy" id="53985"/>
    <lineage>
        <taxon>Eukaryota</taxon>
        <taxon>Sar</taxon>
        <taxon>Stramenopiles</taxon>
        <taxon>Oomycota</taxon>
        <taxon>Peronosporomycetes</taxon>
        <taxon>Peronosporales</taxon>
        <taxon>Peronosporaceae</taxon>
        <taxon>Phytophthora</taxon>
    </lineage>
</organism>
<feature type="region of interest" description="Disordered" evidence="1">
    <location>
        <begin position="525"/>
        <end position="587"/>
    </location>
</feature>
<dbReference type="PANTHER" id="PTHR11439">
    <property type="entry name" value="GAG-POL-RELATED RETROTRANSPOSON"/>
    <property type="match status" value="1"/>
</dbReference>